<evidence type="ECO:0000313" key="5">
    <source>
        <dbReference type="EMBL" id="KFN93730.1"/>
    </source>
</evidence>
<proteinExistence type="predicted"/>
<evidence type="ECO:0000256" key="1">
    <source>
        <dbReference type="ARBA" id="ARBA00022448"/>
    </source>
</evidence>
<dbReference type="GO" id="GO:0005524">
    <property type="term" value="F:ATP binding"/>
    <property type="evidence" value="ECO:0007669"/>
    <property type="project" value="UniProtKB-KW"/>
</dbReference>
<evidence type="ECO:0000256" key="2">
    <source>
        <dbReference type="ARBA" id="ARBA00022741"/>
    </source>
</evidence>
<dbReference type="PANTHER" id="PTHR42939:SF1">
    <property type="entry name" value="ABC TRANSPORTER ATP-BINDING PROTEIN ALBC-RELATED"/>
    <property type="match status" value="1"/>
</dbReference>
<keyword evidence="5" id="KW-0378">Hydrolase</keyword>
<keyword evidence="1" id="KW-0813">Transport</keyword>
<dbReference type="SUPFAM" id="SSF52540">
    <property type="entry name" value="P-loop containing nucleoside triphosphate hydrolases"/>
    <property type="match status" value="1"/>
</dbReference>
<dbReference type="InterPro" id="IPR027417">
    <property type="entry name" value="P-loop_NTPase"/>
</dbReference>
<evidence type="ECO:0000256" key="3">
    <source>
        <dbReference type="ARBA" id="ARBA00022840"/>
    </source>
</evidence>
<dbReference type="EC" id="3.6.1.3" evidence="5"/>
<dbReference type="Proteomes" id="UP000029380">
    <property type="component" value="Unassembled WGS sequence"/>
</dbReference>
<dbReference type="GO" id="GO:0016887">
    <property type="term" value="F:ATP hydrolysis activity"/>
    <property type="evidence" value="ECO:0007669"/>
    <property type="project" value="InterPro"/>
</dbReference>
<dbReference type="PATRIC" id="fig|1302649.3.peg.88"/>
<dbReference type="PANTHER" id="PTHR42939">
    <property type="entry name" value="ABC TRANSPORTER ATP-BINDING PROTEIN ALBC-RELATED"/>
    <property type="match status" value="1"/>
</dbReference>
<accession>A0A091C9Z5</accession>
<dbReference type="InterPro" id="IPR003439">
    <property type="entry name" value="ABC_transporter-like_ATP-bd"/>
</dbReference>
<comment type="caution">
    <text evidence="5">The sequence shown here is derived from an EMBL/GenBank/DDBJ whole genome shotgun (WGS) entry which is preliminary data.</text>
</comment>
<dbReference type="OrthoDB" id="9804819at2"/>
<dbReference type="Pfam" id="PF00005">
    <property type="entry name" value="ABC_tran"/>
    <property type="match status" value="1"/>
</dbReference>
<sequence>MENLLTTHAVIKSYGKQDALHDVSIHVRSGEVYGLIGKNGAGKSTLFKVIMGLTRQDSGEVSIYDQPSVENLVGKQKILDLCLVRSFSLI</sequence>
<dbReference type="Gene3D" id="3.40.50.300">
    <property type="entry name" value="P-loop containing nucleotide triphosphate hydrolases"/>
    <property type="match status" value="1"/>
</dbReference>
<dbReference type="InterPro" id="IPR051782">
    <property type="entry name" value="ABC_Transporter_VariousFunc"/>
</dbReference>
<feature type="domain" description="ABC transporter" evidence="4">
    <location>
        <begin position="20"/>
        <end position="70"/>
    </location>
</feature>
<reference evidence="5 6" key="1">
    <citation type="submission" date="2014-08" db="EMBL/GenBank/DDBJ databases">
        <title>Genome sequence of Tetragenococcus muriaticus.</title>
        <authorList>
            <person name="Chuea-nongthon C."/>
            <person name="Rodtong S."/>
            <person name="Yongsawatdigul J."/>
            <person name="Steele J.L."/>
            <person name="Liu X.-y."/>
            <person name="Speers J."/>
            <person name="Glasner J.D."/>
            <person name="Neeno-Eckwall E.C."/>
        </authorList>
    </citation>
    <scope>NUCLEOTIDE SEQUENCE [LARGE SCALE GENOMIC DNA]</scope>
    <source>
        <strain evidence="5 6">PMC-11-5</strain>
    </source>
</reference>
<evidence type="ECO:0000259" key="4">
    <source>
        <dbReference type="Pfam" id="PF00005"/>
    </source>
</evidence>
<gene>
    <name evidence="5" type="ORF">TMUPMC115_0088</name>
</gene>
<organism evidence="5 6">
    <name type="scientific">Tetragenococcus muriaticus PMC-11-5</name>
    <dbReference type="NCBI Taxonomy" id="1302649"/>
    <lineage>
        <taxon>Bacteria</taxon>
        <taxon>Bacillati</taxon>
        <taxon>Bacillota</taxon>
        <taxon>Bacilli</taxon>
        <taxon>Lactobacillales</taxon>
        <taxon>Enterococcaceae</taxon>
        <taxon>Tetragenococcus</taxon>
    </lineage>
</organism>
<evidence type="ECO:0000313" key="6">
    <source>
        <dbReference type="Proteomes" id="UP000029380"/>
    </source>
</evidence>
<name>A0A091C9Z5_9ENTE</name>
<dbReference type="RefSeq" id="WP_052077118.1">
    <property type="nucleotide sequence ID" value="NZ_JPVU01000013.1"/>
</dbReference>
<protein>
    <submittedName>
        <fullName evidence="5">Putative ABC superfamily amino acid transporter</fullName>
        <ecNumber evidence="5">3.6.1.3</ecNumber>
    </submittedName>
</protein>
<keyword evidence="2" id="KW-0547">Nucleotide-binding</keyword>
<dbReference type="AlphaFoldDB" id="A0A091C9Z5"/>
<dbReference type="EMBL" id="JPVU01000013">
    <property type="protein sequence ID" value="KFN93730.1"/>
    <property type="molecule type" value="Genomic_DNA"/>
</dbReference>
<keyword evidence="3" id="KW-0067">ATP-binding</keyword>